<keyword evidence="2" id="KW-0812">Transmembrane</keyword>
<feature type="compositionally biased region" description="Pro residues" evidence="1">
    <location>
        <begin position="243"/>
        <end position="253"/>
    </location>
</feature>
<feature type="transmembrane region" description="Helical" evidence="2">
    <location>
        <begin position="211"/>
        <end position="234"/>
    </location>
</feature>
<keyword evidence="2" id="KW-0472">Membrane</keyword>
<keyword evidence="2" id="KW-1133">Transmembrane helix</keyword>
<dbReference type="EMBL" id="BAAAUX010000007">
    <property type="protein sequence ID" value="GAA2781974.1"/>
    <property type="molecule type" value="Genomic_DNA"/>
</dbReference>
<feature type="region of interest" description="Disordered" evidence="1">
    <location>
        <begin position="1"/>
        <end position="207"/>
    </location>
</feature>
<gene>
    <name evidence="4" type="ORF">GCM10010470_14900</name>
</gene>
<dbReference type="Proteomes" id="UP001500979">
    <property type="component" value="Unassembled WGS sequence"/>
</dbReference>
<dbReference type="RefSeq" id="WP_344678708.1">
    <property type="nucleotide sequence ID" value="NZ_BAAAUX010000007.1"/>
</dbReference>
<comment type="caution">
    <text evidence="4">The sequence shown here is derived from an EMBL/GenBank/DDBJ whole genome shotgun (WGS) entry which is preliminary data.</text>
</comment>
<feature type="compositionally biased region" description="Low complexity" evidence="1">
    <location>
        <begin position="76"/>
        <end position="98"/>
    </location>
</feature>
<reference evidence="4 5" key="1">
    <citation type="journal article" date="2019" name="Int. J. Syst. Evol. Microbiol.">
        <title>The Global Catalogue of Microorganisms (GCM) 10K type strain sequencing project: providing services to taxonomists for standard genome sequencing and annotation.</title>
        <authorList>
            <consortium name="The Broad Institute Genomics Platform"/>
            <consortium name="The Broad Institute Genome Sequencing Center for Infectious Disease"/>
            <person name="Wu L."/>
            <person name="Ma J."/>
        </authorList>
    </citation>
    <scope>NUCLEOTIDE SEQUENCE [LARGE SCALE GENOMIC DNA]</scope>
    <source>
        <strain evidence="4 5">JCM 9383</strain>
    </source>
</reference>
<accession>A0ABN3V7J4</accession>
<feature type="compositionally biased region" description="Low complexity" evidence="1">
    <location>
        <begin position="128"/>
        <end position="207"/>
    </location>
</feature>
<feature type="domain" description="DUF8017" evidence="3">
    <location>
        <begin position="270"/>
        <end position="451"/>
    </location>
</feature>
<feature type="compositionally biased region" description="Polar residues" evidence="1">
    <location>
        <begin position="99"/>
        <end position="114"/>
    </location>
</feature>
<feature type="compositionally biased region" description="Gly residues" evidence="1">
    <location>
        <begin position="30"/>
        <end position="41"/>
    </location>
</feature>
<protein>
    <recommendedName>
        <fullName evidence="3">DUF8017 domain-containing protein</fullName>
    </recommendedName>
</protein>
<feature type="compositionally biased region" description="Low complexity" evidence="1">
    <location>
        <begin position="42"/>
        <end position="53"/>
    </location>
</feature>
<keyword evidence="5" id="KW-1185">Reference proteome</keyword>
<feature type="region of interest" description="Disordered" evidence="1">
    <location>
        <begin position="240"/>
        <end position="270"/>
    </location>
</feature>
<dbReference type="InterPro" id="IPR058330">
    <property type="entry name" value="DUF8017"/>
</dbReference>
<name>A0ABN3V7J4_9PSEU</name>
<evidence type="ECO:0000313" key="5">
    <source>
        <dbReference type="Proteomes" id="UP001500979"/>
    </source>
</evidence>
<organism evidence="4 5">
    <name type="scientific">Saccharopolyspora taberi</name>
    <dbReference type="NCBI Taxonomy" id="60895"/>
    <lineage>
        <taxon>Bacteria</taxon>
        <taxon>Bacillati</taxon>
        <taxon>Actinomycetota</taxon>
        <taxon>Actinomycetes</taxon>
        <taxon>Pseudonocardiales</taxon>
        <taxon>Pseudonocardiaceae</taxon>
        <taxon>Saccharopolyspora</taxon>
    </lineage>
</organism>
<dbReference type="Pfam" id="PF26056">
    <property type="entry name" value="DUF8017"/>
    <property type="match status" value="1"/>
</dbReference>
<evidence type="ECO:0000256" key="1">
    <source>
        <dbReference type="SAM" id="MobiDB-lite"/>
    </source>
</evidence>
<evidence type="ECO:0000259" key="3">
    <source>
        <dbReference type="Pfam" id="PF26056"/>
    </source>
</evidence>
<sequence length="452" mass="45418">MSTPGGWGANPYGQPSNDPNSGEPPQAGGNPPGQGAPGEGSPGAASGMSPSPGMQYQGFGSFQQPPSAQQPPSPGGFPAQQPSPGGFQAQPGGFQAQPDGSQPSGGFSAQQPSTPGGFPAQPTGSEPSGGFPAQPGGFQAQPGFQQPGGFQQPPSAPEGFPAQQQPGSFQQPGGFQQPSPQQPGSFQHPSSPQQPGFQQQPKPSRGSRGSLVAAIAISAVAVIAIATTIVVLVVNSGGNQAAPVPPAPVPTSKPPATTSSEPPAPPVSGPPVVPGWQAVAVPRRSALYDAPLEWWVDNPDNTHGFGSIDDPVTMSGVSIFQPGFCREDTSSFRAIAGATARKGPDDAAVATETAQKLVQLAYTVDGKPPQAQFSPPTPVQIHGGRTAMEVNATVTHPAPGACDSPTVHVTILATNSDGQGSVVFISVADQGIPGAITPDTLHRMAGTMRPAG</sequence>
<proteinExistence type="predicted"/>
<evidence type="ECO:0000256" key="2">
    <source>
        <dbReference type="SAM" id="Phobius"/>
    </source>
</evidence>
<evidence type="ECO:0000313" key="4">
    <source>
        <dbReference type="EMBL" id="GAA2781974.1"/>
    </source>
</evidence>